<keyword evidence="3" id="KW-1185">Reference proteome</keyword>
<sequence>MSFAPQGVSPFLPGKNYLNVDNGIKEDVDRSVILRKKNNKVNYKKCSDEELLDLLEKNEKLLSNKALINNLPDKGEKILLKNKEIKEEITRRNITIEKEKDNNDEKMDIKEVNNNSNSKEKLTETENKSMDTTETTIEKDMEVESLNQKLKSINISEGSDEKDTNKPTPKYKRGQARVAEMILNNPNLYEPKFMIPHKPNKNHTKFISIEESLEIQIRQRKLQKEIEINEAIKRLEKTKMSTGPINYHSNKYRNTHSDYEDDDDDDDDDDSEDDNRSYYSEDEEADEFLFGRHN</sequence>
<feature type="compositionally biased region" description="Acidic residues" evidence="1">
    <location>
        <begin position="259"/>
        <end position="273"/>
    </location>
</feature>
<organism evidence="2 3">
    <name type="scientific">Neocallimastix californiae</name>
    <dbReference type="NCBI Taxonomy" id="1754190"/>
    <lineage>
        <taxon>Eukaryota</taxon>
        <taxon>Fungi</taxon>
        <taxon>Fungi incertae sedis</taxon>
        <taxon>Chytridiomycota</taxon>
        <taxon>Chytridiomycota incertae sedis</taxon>
        <taxon>Neocallimastigomycetes</taxon>
        <taxon>Neocallimastigales</taxon>
        <taxon>Neocallimastigaceae</taxon>
        <taxon>Neocallimastix</taxon>
    </lineage>
</organism>
<feature type="region of interest" description="Disordered" evidence="1">
    <location>
        <begin position="242"/>
        <end position="294"/>
    </location>
</feature>
<comment type="caution">
    <text evidence="2">The sequence shown here is derived from an EMBL/GenBank/DDBJ whole genome shotgun (WGS) entry which is preliminary data.</text>
</comment>
<feature type="region of interest" description="Disordered" evidence="1">
    <location>
        <begin position="152"/>
        <end position="171"/>
    </location>
</feature>
<evidence type="ECO:0000313" key="2">
    <source>
        <dbReference type="EMBL" id="ORY73505.1"/>
    </source>
</evidence>
<gene>
    <name evidence="2" type="ORF">LY90DRAFT_666597</name>
</gene>
<feature type="compositionally biased region" description="Basic and acidic residues" evidence="1">
    <location>
        <begin position="118"/>
        <end position="132"/>
    </location>
</feature>
<dbReference type="STRING" id="1754190.A0A1Y2ERN8"/>
<proteinExistence type="predicted"/>
<dbReference type="EMBL" id="MCOG01000033">
    <property type="protein sequence ID" value="ORY73505.1"/>
    <property type="molecule type" value="Genomic_DNA"/>
</dbReference>
<feature type="region of interest" description="Disordered" evidence="1">
    <location>
        <begin position="105"/>
        <end position="132"/>
    </location>
</feature>
<evidence type="ECO:0000313" key="3">
    <source>
        <dbReference type="Proteomes" id="UP000193920"/>
    </source>
</evidence>
<dbReference type="Proteomes" id="UP000193920">
    <property type="component" value="Unassembled WGS sequence"/>
</dbReference>
<evidence type="ECO:0000256" key="1">
    <source>
        <dbReference type="SAM" id="MobiDB-lite"/>
    </source>
</evidence>
<protein>
    <submittedName>
        <fullName evidence="2">Uncharacterized protein</fullName>
    </submittedName>
</protein>
<dbReference type="AlphaFoldDB" id="A0A1Y2ERN8"/>
<accession>A0A1Y2ERN8</accession>
<reference evidence="2 3" key="1">
    <citation type="submission" date="2016-08" db="EMBL/GenBank/DDBJ databases">
        <title>A Parts List for Fungal Cellulosomes Revealed by Comparative Genomics.</title>
        <authorList>
            <consortium name="DOE Joint Genome Institute"/>
            <person name="Haitjema C.H."/>
            <person name="Gilmore S.P."/>
            <person name="Henske J.K."/>
            <person name="Solomon K.V."/>
            <person name="De Groot R."/>
            <person name="Kuo A."/>
            <person name="Mondo S.J."/>
            <person name="Salamov A.A."/>
            <person name="Labutti K."/>
            <person name="Zhao Z."/>
            <person name="Chiniquy J."/>
            <person name="Barry K."/>
            <person name="Brewer H.M."/>
            <person name="Purvine S.O."/>
            <person name="Wright A.T."/>
            <person name="Boxma B."/>
            <person name="Van Alen T."/>
            <person name="Hackstein J.H."/>
            <person name="Baker S.E."/>
            <person name="Grigoriev I.V."/>
            <person name="O'Malley M.A."/>
        </authorList>
    </citation>
    <scope>NUCLEOTIDE SEQUENCE [LARGE SCALE GENOMIC DNA]</scope>
    <source>
        <strain evidence="2 3">G1</strain>
    </source>
</reference>
<dbReference type="OrthoDB" id="2155310at2759"/>
<name>A0A1Y2ERN8_9FUNG</name>